<sequence length="388" mass="42826">MVPAGDSRGGPLLDGSPSLSRKKMLERLKAEKEKEVQEMEREIQELAEADTRAAQRTGVVKQVQEMVDDPNTSLEVKNLASLQVLMLDKLDNVKECVDALAASMQLLFQAVRTISFPPPVSQTLVAASTSVSGCTVMGTVPAASSSSQPFNNPVLTVVPSSAPRTSSNSEIPALPSGGNPMPSTADPFSAADDKESEHEQHLAFCEGNTPQHRGRKSEESIPWRQQVQQGQAKGLPKGVKTRSSPPRTSSKPQKGPKISELAWQKRTEAGICLHCQEPNHMAAACPLRREDKAEHSGNFDLNGNPTSRLWPSWRGQKFPDRSSQMPPVIDGAYEFDHIVEHDDDGAAREYCVRFRYQPESVDLWMNRRTLLKFAPKSSIRAYETFLRR</sequence>
<feature type="coiled-coil region" evidence="1">
    <location>
        <begin position="22"/>
        <end position="56"/>
    </location>
</feature>
<evidence type="ECO:0008006" key="5">
    <source>
        <dbReference type="Google" id="ProtNLM"/>
    </source>
</evidence>
<keyword evidence="1" id="KW-0175">Coiled coil</keyword>
<comment type="caution">
    <text evidence="3">The sequence shown here is derived from an EMBL/GenBank/DDBJ whole genome shotgun (WGS) entry which is preliminary data.</text>
</comment>
<dbReference type="Gramene" id="GBG78241">
    <property type="protein sequence ID" value="GBG78241"/>
    <property type="gene ID" value="CBR_g26274"/>
</dbReference>
<evidence type="ECO:0000313" key="4">
    <source>
        <dbReference type="Proteomes" id="UP000265515"/>
    </source>
</evidence>
<evidence type="ECO:0000313" key="3">
    <source>
        <dbReference type="EMBL" id="GBG78241.1"/>
    </source>
</evidence>
<evidence type="ECO:0000256" key="2">
    <source>
        <dbReference type="SAM" id="MobiDB-lite"/>
    </source>
</evidence>
<proteinExistence type="predicted"/>
<dbReference type="Proteomes" id="UP000265515">
    <property type="component" value="Unassembled WGS sequence"/>
</dbReference>
<gene>
    <name evidence="3" type="ORF">CBR_g26274</name>
</gene>
<feature type="region of interest" description="Disordered" evidence="2">
    <location>
        <begin position="1"/>
        <end position="22"/>
    </location>
</feature>
<keyword evidence="4" id="KW-1185">Reference proteome</keyword>
<protein>
    <recommendedName>
        <fullName evidence="5">CCHC-type domain-containing protein</fullName>
    </recommendedName>
</protein>
<reference evidence="3 4" key="1">
    <citation type="journal article" date="2018" name="Cell">
        <title>The Chara Genome: Secondary Complexity and Implications for Plant Terrestrialization.</title>
        <authorList>
            <person name="Nishiyama T."/>
            <person name="Sakayama H."/>
            <person name="Vries J.D."/>
            <person name="Buschmann H."/>
            <person name="Saint-Marcoux D."/>
            <person name="Ullrich K.K."/>
            <person name="Haas F.B."/>
            <person name="Vanderstraeten L."/>
            <person name="Becker D."/>
            <person name="Lang D."/>
            <person name="Vosolsobe S."/>
            <person name="Rombauts S."/>
            <person name="Wilhelmsson P.K.I."/>
            <person name="Janitza P."/>
            <person name="Kern R."/>
            <person name="Heyl A."/>
            <person name="Rumpler F."/>
            <person name="Villalobos L.I.A.C."/>
            <person name="Clay J.M."/>
            <person name="Skokan R."/>
            <person name="Toyoda A."/>
            <person name="Suzuki Y."/>
            <person name="Kagoshima H."/>
            <person name="Schijlen E."/>
            <person name="Tajeshwar N."/>
            <person name="Catarino B."/>
            <person name="Hetherington A.J."/>
            <person name="Saltykova A."/>
            <person name="Bonnot C."/>
            <person name="Breuninger H."/>
            <person name="Symeonidi A."/>
            <person name="Radhakrishnan G.V."/>
            <person name="Van Nieuwerburgh F."/>
            <person name="Deforce D."/>
            <person name="Chang C."/>
            <person name="Karol K.G."/>
            <person name="Hedrich R."/>
            <person name="Ulvskov P."/>
            <person name="Glockner G."/>
            <person name="Delwiche C.F."/>
            <person name="Petrasek J."/>
            <person name="Van de Peer Y."/>
            <person name="Friml J."/>
            <person name="Beilby M."/>
            <person name="Dolan L."/>
            <person name="Kohara Y."/>
            <person name="Sugano S."/>
            <person name="Fujiyama A."/>
            <person name="Delaux P.-M."/>
            <person name="Quint M."/>
            <person name="TheiBen G."/>
            <person name="Hagemann M."/>
            <person name="Harholt J."/>
            <person name="Dunand C."/>
            <person name="Zachgo S."/>
            <person name="Langdale J."/>
            <person name="Maumus F."/>
            <person name="Straeten D.V.D."/>
            <person name="Gould S.B."/>
            <person name="Rensing S.A."/>
        </authorList>
    </citation>
    <scope>NUCLEOTIDE SEQUENCE [LARGE SCALE GENOMIC DNA]</scope>
    <source>
        <strain evidence="3 4">S276</strain>
    </source>
</reference>
<feature type="compositionally biased region" description="Basic and acidic residues" evidence="2">
    <location>
        <begin position="191"/>
        <end position="201"/>
    </location>
</feature>
<dbReference type="EMBL" id="BFEA01000290">
    <property type="protein sequence ID" value="GBG78241.1"/>
    <property type="molecule type" value="Genomic_DNA"/>
</dbReference>
<feature type="compositionally biased region" description="Low complexity" evidence="2">
    <location>
        <begin position="241"/>
        <end position="252"/>
    </location>
</feature>
<feature type="compositionally biased region" description="Polar residues" evidence="2">
    <location>
        <begin position="142"/>
        <end position="170"/>
    </location>
</feature>
<evidence type="ECO:0000256" key="1">
    <source>
        <dbReference type="SAM" id="Coils"/>
    </source>
</evidence>
<dbReference type="AlphaFoldDB" id="A0A388L7D7"/>
<organism evidence="3 4">
    <name type="scientific">Chara braunii</name>
    <name type="common">Braun's stonewort</name>
    <dbReference type="NCBI Taxonomy" id="69332"/>
    <lineage>
        <taxon>Eukaryota</taxon>
        <taxon>Viridiplantae</taxon>
        <taxon>Streptophyta</taxon>
        <taxon>Charophyceae</taxon>
        <taxon>Charales</taxon>
        <taxon>Characeae</taxon>
        <taxon>Chara</taxon>
    </lineage>
</organism>
<name>A0A388L7D7_CHABU</name>
<feature type="region of interest" description="Disordered" evidence="2">
    <location>
        <begin position="142"/>
        <end position="259"/>
    </location>
</feature>
<accession>A0A388L7D7</accession>